<feature type="chain" id="PRO_5030830383" evidence="3">
    <location>
        <begin position="36"/>
        <end position="259"/>
    </location>
</feature>
<feature type="region of interest" description="Disordered" evidence="1">
    <location>
        <begin position="147"/>
        <end position="216"/>
    </location>
</feature>
<keyword evidence="2" id="KW-0812">Transmembrane</keyword>
<feature type="domain" description="YncI copper-binding" evidence="4">
    <location>
        <begin position="36"/>
        <end position="151"/>
    </location>
</feature>
<keyword evidence="2" id="KW-1133">Transmembrane helix</keyword>
<evidence type="ECO:0000256" key="2">
    <source>
        <dbReference type="SAM" id="Phobius"/>
    </source>
</evidence>
<gene>
    <name evidence="5" type="ORF">GNP95_21865</name>
</gene>
<dbReference type="RefSeq" id="WP_155612977.1">
    <property type="nucleotide sequence ID" value="NZ_WNZW01000014.1"/>
</dbReference>
<feature type="compositionally biased region" description="Low complexity" evidence="1">
    <location>
        <begin position="163"/>
        <end position="177"/>
    </location>
</feature>
<dbReference type="InterPro" id="IPR038507">
    <property type="entry name" value="YcnI-like_sf"/>
</dbReference>
<accession>A0A7X2Z5Z4</accession>
<dbReference type="EMBL" id="WNZW01000014">
    <property type="protein sequence ID" value="MUG47603.1"/>
    <property type="molecule type" value="Genomic_DNA"/>
</dbReference>
<protein>
    <submittedName>
        <fullName evidence="5">DUF1775 domain-containing protein</fullName>
    </submittedName>
</protein>
<name>A0A7X2Z5Z4_9BACL</name>
<sequence length="259" mass="27090">MKQKIQSLSAMLTKAIALAPAMAASLLLFASLASAHVTVKPGTTAPGAWETYTIKVPVEKDIPTVKVSLKIPEGLDFKQYRAIPDWKVELTKDSSDKVTVVTWTSEGEGIKPGEFQQFDFVAKNPDSDAELAWDAYQYYSDGSIVEWTGDDGSEKPHSITAVSSSPDAGSAADSASHSHSHDHDQDQATSSDAGQAENAAENTAAHSSTNAAETSAAPVSEAAESASSANIWTIVLASAALLISLIALGLAISGRKKSA</sequence>
<dbReference type="OrthoDB" id="69896at2"/>
<evidence type="ECO:0000256" key="1">
    <source>
        <dbReference type="SAM" id="MobiDB-lite"/>
    </source>
</evidence>
<keyword evidence="2" id="KW-0472">Membrane</keyword>
<evidence type="ECO:0000259" key="4">
    <source>
        <dbReference type="Pfam" id="PF07987"/>
    </source>
</evidence>
<evidence type="ECO:0000313" key="6">
    <source>
        <dbReference type="Proteomes" id="UP000447876"/>
    </source>
</evidence>
<feature type="compositionally biased region" description="Polar residues" evidence="1">
    <location>
        <begin position="200"/>
        <end position="210"/>
    </location>
</feature>
<reference evidence="5 6" key="1">
    <citation type="submission" date="2019-11" db="EMBL/GenBank/DDBJ databases">
        <title>Draft genome sequences of five Paenibacillus species of dairy origin.</title>
        <authorList>
            <person name="Olajide A.M."/>
            <person name="Chen S."/>
            <person name="Lapointe G."/>
        </authorList>
    </citation>
    <scope>NUCLEOTIDE SEQUENCE [LARGE SCALE GENOMIC DNA]</scope>
    <source>
        <strain evidence="5 6">12CR55</strain>
    </source>
</reference>
<dbReference type="Gene3D" id="2.60.40.2230">
    <property type="entry name" value="Uncharacterised protein YcnI-like PF07987, DUF1775"/>
    <property type="match status" value="1"/>
</dbReference>
<comment type="caution">
    <text evidence="5">The sequence shown here is derived from an EMBL/GenBank/DDBJ whole genome shotgun (WGS) entry which is preliminary data.</text>
</comment>
<dbReference type="CDD" id="cd08545">
    <property type="entry name" value="YcnI_like"/>
    <property type="match status" value="1"/>
</dbReference>
<dbReference type="Proteomes" id="UP000447876">
    <property type="component" value="Unassembled WGS sequence"/>
</dbReference>
<dbReference type="Pfam" id="PF07987">
    <property type="entry name" value="DUF1775"/>
    <property type="match status" value="1"/>
</dbReference>
<feature type="transmembrane region" description="Helical" evidence="2">
    <location>
        <begin position="231"/>
        <end position="252"/>
    </location>
</feature>
<dbReference type="InterPro" id="IPR012533">
    <property type="entry name" value="YcnI-copper_dom"/>
</dbReference>
<feature type="signal peptide" evidence="3">
    <location>
        <begin position="1"/>
        <end position="35"/>
    </location>
</feature>
<evidence type="ECO:0000256" key="3">
    <source>
        <dbReference type="SAM" id="SignalP"/>
    </source>
</evidence>
<proteinExistence type="predicted"/>
<keyword evidence="3" id="KW-0732">Signal</keyword>
<dbReference type="AlphaFoldDB" id="A0A7X2Z5Z4"/>
<evidence type="ECO:0000313" key="5">
    <source>
        <dbReference type="EMBL" id="MUG47603.1"/>
    </source>
</evidence>
<organism evidence="5 6">
    <name type="scientific">Paenibacillus woosongensis</name>
    <dbReference type="NCBI Taxonomy" id="307580"/>
    <lineage>
        <taxon>Bacteria</taxon>
        <taxon>Bacillati</taxon>
        <taxon>Bacillota</taxon>
        <taxon>Bacilli</taxon>
        <taxon>Bacillales</taxon>
        <taxon>Paenibacillaceae</taxon>
        <taxon>Paenibacillus</taxon>
    </lineage>
</organism>